<dbReference type="Proteomes" id="UP000179807">
    <property type="component" value="Unassembled WGS sequence"/>
</dbReference>
<evidence type="ECO:0000313" key="1">
    <source>
        <dbReference type="EMBL" id="OHT06016.1"/>
    </source>
</evidence>
<sequence>MFIENLKKLFSQVEDIHHQEPARYYLHEGHRKGINACRQVFHFLKKLNIYNYITREEALPDHPAFRQINDHINKIVVYYPDYEIELTSQILRKLLPQNPLPFRRSVLKSMSLRSAVIYVSDIEMKPVPIPAKVDGYYDFVAPIADNKLHIPLIPEDPDTTATLPPSIHFIDDDNIGGLDPKAILIDSAPKTGRLTQFHAFISLIARSNPVSGLMQLFHDALNSSDLTFATATCILAASEPTIISSVLRIMMRDSVLDHFLRSLCCSVRKAVVGSTSGNLEMAALSNMFVIASEGCWYCTKEVASITQLFFTICNMLKRGVEVPPLAMYILRCALTIAAYEDACGDAAIGMLIELVIQPFVAGTNLENQLANIKKAIISYPESRQRERNTAEATIISVLEQEIIVTPDPENDDEKKDLETVYKFLTKNADPFVRLLLILNSKTYLQSPSVQSIMFAFQKANDIRTLEASY</sequence>
<dbReference type="EMBL" id="MLAK01000738">
    <property type="protein sequence ID" value="OHT06016.1"/>
    <property type="molecule type" value="Genomic_DNA"/>
</dbReference>
<reference evidence="1" key="1">
    <citation type="submission" date="2016-10" db="EMBL/GenBank/DDBJ databases">
        <authorList>
            <person name="Benchimol M."/>
            <person name="Almeida L.G."/>
            <person name="Vasconcelos A.T."/>
            <person name="Perreira-Neves A."/>
            <person name="Rosa I.A."/>
            <person name="Tasca T."/>
            <person name="Bogo M.R."/>
            <person name="de Souza W."/>
        </authorList>
    </citation>
    <scope>NUCLEOTIDE SEQUENCE [LARGE SCALE GENOMIC DNA]</scope>
    <source>
        <strain evidence="1">K</strain>
    </source>
</reference>
<keyword evidence="2" id="KW-1185">Reference proteome</keyword>
<protein>
    <submittedName>
        <fullName evidence="1">Uncharacterized protein</fullName>
    </submittedName>
</protein>
<name>A0A1J4K574_9EUKA</name>
<dbReference type="GeneID" id="94827329"/>
<organism evidence="1 2">
    <name type="scientific">Tritrichomonas foetus</name>
    <dbReference type="NCBI Taxonomy" id="1144522"/>
    <lineage>
        <taxon>Eukaryota</taxon>
        <taxon>Metamonada</taxon>
        <taxon>Parabasalia</taxon>
        <taxon>Tritrichomonadida</taxon>
        <taxon>Tritrichomonadidae</taxon>
        <taxon>Tritrichomonas</taxon>
    </lineage>
</organism>
<dbReference type="RefSeq" id="XP_068359152.1">
    <property type="nucleotide sequence ID" value="XM_068492625.1"/>
</dbReference>
<dbReference type="VEuPathDB" id="TrichDB:TRFO_05651"/>
<evidence type="ECO:0000313" key="2">
    <source>
        <dbReference type="Proteomes" id="UP000179807"/>
    </source>
</evidence>
<accession>A0A1J4K574</accession>
<gene>
    <name evidence="1" type="ORF">TRFO_05651</name>
</gene>
<comment type="caution">
    <text evidence="1">The sequence shown here is derived from an EMBL/GenBank/DDBJ whole genome shotgun (WGS) entry which is preliminary data.</text>
</comment>
<dbReference type="AlphaFoldDB" id="A0A1J4K574"/>
<proteinExistence type="predicted"/>